<name>A0A1H2SQB3_9RHOB</name>
<dbReference type="STRING" id="1545044.SAMN05444276_101693"/>
<reference evidence="2" key="1">
    <citation type="submission" date="2016-10" db="EMBL/GenBank/DDBJ databases">
        <authorList>
            <person name="Varghese N."/>
            <person name="Submissions S."/>
        </authorList>
    </citation>
    <scope>NUCLEOTIDE SEQUENCE [LARGE SCALE GENOMIC DNA]</scope>
    <source>
        <strain evidence="2">DSM 29303</strain>
    </source>
</reference>
<dbReference type="Proteomes" id="UP000182944">
    <property type="component" value="Unassembled WGS sequence"/>
</dbReference>
<protein>
    <recommendedName>
        <fullName evidence="3">DUF1804 family protein</fullName>
    </recommendedName>
</protein>
<dbReference type="Pfam" id="PF08822">
    <property type="entry name" value="DUF1804"/>
    <property type="match status" value="1"/>
</dbReference>
<dbReference type="RefSeq" id="WP_036730617.1">
    <property type="nucleotide sequence ID" value="NZ_FNNA01000001.1"/>
</dbReference>
<accession>A0A1H2SQB3</accession>
<dbReference type="InterPro" id="IPR014926">
    <property type="entry name" value="Phage_D3112_Orf24"/>
</dbReference>
<keyword evidence="2" id="KW-1185">Reference proteome</keyword>
<dbReference type="OrthoDB" id="5676847at2"/>
<evidence type="ECO:0000313" key="2">
    <source>
        <dbReference type="Proteomes" id="UP000182944"/>
    </source>
</evidence>
<organism evidence="1 2">
    <name type="scientific">Paracoccus sanguinis</name>
    <dbReference type="NCBI Taxonomy" id="1545044"/>
    <lineage>
        <taxon>Bacteria</taxon>
        <taxon>Pseudomonadati</taxon>
        <taxon>Pseudomonadota</taxon>
        <taxon>Alphaproteobacteria</taxon>
        <taxon>Rhodobacterales</taxon>
        <taxon>Paracoccaceae</taxon>
        <taxon>Paracoccus</taxon>
    </lineage>
</organism>
<evidence type="ECO:0008006" key="3">
    <source>
        <dbReference type="Google" id="ProtNLM"/>
    </source>
</evidence>
<dbReference type="EMBL" id="FNNA01000001">
    <property type="protein sequence ID" value="SDW33717.1"/>
    <property type="molecule type" value="Genomic_DNA"/>
</dbReference>
<sequence length="169" mass="18714">MAHSKDTKHRARQMYVQTRQSLPVIAISLDVPEGTLRRWKADAAATGDDWDTARAAQMVKGEGFEAVVTSAVEDFTVMFQATMEGLRDDDKLPHADRAKLMASLSDAFNKMIGAAGRANPRLSRLAIATDVLKRFAEFVHAEFPHHSAVFLDVLEPFGQELSRAYNEAP</sequence>
<evidence type="ECO:0000313" key="1">
    <source>
        <dbReference type="EMBL" id="SDW33717.1"/>
    </source>
</evidence>
<proteinExistence type="predicted"/>
<dbReference type="AlphaFoldDB" id="A0A1H2SQB3"/>
<gene>
    <name evidence="1" type="ORF">SAMN05444276_101693</name>
</gene>